<gene>
    <name evidence="1" type="ORF">QFC24_005138</name>
</gene>
<sequence length="316" mass="34357">MFDWPAADLSTSSSTAIHDEMKPNCERIIADDDPCSFSQRMSVNPSELSTASQNPSAPVGTRPSVRSPMGNDGIEWPVESILYSDSHDALSRDGFAGREFEGSVPYLRPNDQQVSLSGNYFIIRVMKNREDSVGEEEVHTTPVTGATHLTDVDDPNWWRELVQLDVKADAPEPLASQAHASGGESASPSPASLMAKTQEAQTSVEEPRSESHVDMSLTSFADTFEFPATSILPVPPDGNTRDDPKDGEGKLCTQCCQRIKDTRRLTVTERLLKRCTEGKRTVNGRCNPCSTARQGCSFTSKIAVGDDASTVSKLIS</sequence>
<evidence type="ECO:0000313" key="2">
    <source>
        <dbReference type="Proteomes" id="UP001234202"/>
    </source>
</evidence>
<reference evidence="1" key="1">
    <citation type="submission" date="2023-04" db="EMBL/GenBank/DDBJ databases">
        <title>Draft Genome sequencing of Naganishia species isolated from polar environments using Oxford Nanopore Technology.</title>
        <authorList>
            <person name="Leo P."/>
            <person name="Venkateswaran K."/>
        </authorList>
    </citation>
    <scope>NUCLEOTIDE SEQUENCE</scope>
    <source>
        <strain evidence="1">DBVPG 5303</strain>
    </source>
</reference>
<evidence type="ECO:0000313" key="1">
    <source>
        <dbReference type="EMBL" id="KAJ9120466.1"/>
    </source>
</evidence>
<dbReference type="EMBL" id="JASBWV010000020">
    <property type="protein sequence ID" value="KAJ9120466.1"/>
    <property type="molecule type" value="Genomic_DNA"/>
</dbReference>
<protein>
    <submittedName>
        <fullName evidence="1">Uncharacterized protein</fullName>
    </submittedName>
</protein>
<comment type="caution">
    <text evidence="1">The sequence shown here is derived from an EMBL/GenBank/DDBJ whole genome shotgun (WGS) entry which is preliminary data.</text>
</comment>
<proteinExistence type="predicted"/>
<name>A0ACC2XAN1_9TREE</name>
<keyword evidence="2" id="KW-1185">Reference proteome</keyword>
<organism evidence="1 2">
    <name type="scientific">Naganishia onofrii</name>
    <dbReference type="NCBI Taxonomy" id="1851511"/>
    <lineage>
        <taxon>Eukaryota</taxon>
        <taxon>Fungi</taxon>
        <taxon>Dikarya</taxon>
        <taxon>Basidiomycota</taxon>
        <taxon>Agaricomycotina</taxon>
        <taxon>Tremellomycetes</taxon>
        <taxon>Filobasidiales</taxon>
        <taxon>Filobasidiaceae</taxon>
        <taxon>Naganishia</taxon>
    </lineage>
</organism>
<accession>A0ACC2XAN1</accession>
<dbReference type="Proteomes" id="UP001234202">
    <property type="component" value="Unassembled WGS sequence"/>
</dbReference>